<feature type="binding site" evidence="3">
    <location>
        <position position="477"/>
    </location>
    <ligand>
        <name>ATP</name>
        <dbReference type="ChEBI" id="CHEBI:30616"/>
    </ligand>
</feature>
<dbReference type="Proteomes" id="UP001159427">
    <property type="component" value="Unassembled WGS sequence"/>
</dbReference>
<feature type="domain" description="Protein kinase" evidence="6">
    <location>
        <begin position="443"/>
        <end position="722"/>
    </location>
</feature>
<evidence type="ECO:0000313" key="8">
    <source>
        <dbReference type="Proteomes" id="UP001159427"/>
    </source>
</evidence>
<keyword evidence="3" id="KW-0547">Nucleotide-binding</keyword>
<keyword evidence="4" id="KW-0812">Transmembrane</keyword>
<dbReference type="CDD" id="cd00192">
    <property type="entry name" value="PTKc"/>
    <property type="match status" value="1"/>
</dbReference>
<evidence type="ECO:0000256" key="3">
    <source>
        <dbReference type="PROSITE-ProRule" id="PRU10141"/>
    </source>
</evidence>
<feature type="signal peptide" evidence="5">
    <location>
        <begin position="1"/>
        <end position="25"/>
    </location>
</feature>
<evidence type="ECO:0000256" key="1">
    <source>
        <dbReference type="ARBA" id="ARBA00004167"/>
    </source>
</evidence>
<proteinExistence type="predicted"/>
<evidence type="ECO:0000256" key="2">
    <source>
        <dbReference type="ARBA" id="ARBA00051243"/>
    </source>
</evidence>
<keyword evidence="5" id="KW-0732">Signal</keyword>
<sequence>MSNCQIITINLSLLVSVLIKANGSAFVSGPDKITINATTGSNQTFTWKLNISQEHKKRELKAQFGRWNGSYKYVNPIITFEQKLSGNTTVSKSENPKSRRLYWVGDLKRDYYIAFQLVNIQRDDAGDYGVNLRVDNYLGLPSTLKSWFTLKVEVQKKQSYNYPCTNSSFNFIVHGTKLFGWIDVLIYKHKASQETSIIFLTFELYEITHMEKYFHVYYIHFEITGYLCNLIGYQQCDLFLNRTIFCSKSHLLQIARTETLILTECDRGGSFTLDGCICSIHRSNQSGIYKLESHILDSLTFSEKRIAFRVTVISFNLKSYYSVLRNVLGFVQKSQELRSLQVRKRTIYINISLVKGKVKDTVQISLFKYISISVVLAIVVVCAIVIQRYVVKRHRERKEALGNLVAFFCRHSSLEVAPMEALYSEIDSLLFGDIEWEIPRSNLKVEKEIGNGSFGVVSRGLAFNLPGKPEWTVVAVKSIKEGASEREIRDLLSEMSLLKHLDPHPHVIRLYGCVTTEERPLVVVEYAQFGDLLGYLRKSRGMRDNYYSDPSIKPITSLTSKQLLRFAWEISDGMEYLSMKKIIHRDLAARNVLVGEGEVCKITDFGMARDVQEEDIYVRTHEGRLPIKWTAPEALIGSGAYTTASDVWSFGVVLYEIFTVGGDPFPGVYMKDMIVLLKNGYRMSRPKFISQTLYDVMMECWKSDPSYRPRFGCLSSQLQTMMTEEEQEYVNLAELFYENVQQANC</sequence>
<dbReference type="InterPro" id="IPR001245">
    <property type="entry name" value="Ser-Thr/Tyr_kinase_cat_dom"/>
</dbReference>
<name>A0ABN8RCK2_9CNID</name>
<dbReference type="EMBL" id="CALNXI010001730">
    <property type="protein sequence ID" value="CAH3175892.1"/>
    <property type="molecule type" value="Genomic_DNA"/>
</dbReference>
<evidence type="ECO:0000259" key="6">
    <source>
        <dbReference type="PROSITE" id="PS50011"/>
    </source>
</evidence>
<dbReference type="SUPFAM" id="SSF56112">
    <property type="entry name" value="Protein kinase-like (PK-like)"/>
    <property type="match status" value="1"/>
</dbReference>
<dbReference type="PRINTS" id="PR00109">
    <property type="entry name" value="TYRKINASE"/>
</dbReference>
<dbReference type="InterPro" id="IPR008266">
    <property type="entry name" value="Tyr_kinase_AS"/>
</dbReference>
<feature type="transmembrane region" description="Helical" evidence="4">
    <location>
        <begin position="369"/>
        <end position="391"/>
    </location>
</feature>
<keyword evidence="4" id="KW-0472">Membrane</keyword>
<evidence type="ECO:0000313" key="7">
    <source>
        <dbReference type="EMBL" id="CAH3175892.1"/>
    </source>
</evidence>
<evidence type="ECO:0000256" key="5">
    <source>
        <dbReference type="SAM" id="SignalP"/>
    </source>
</evidence>
<gene>
    <name evidence="7" type="ORF">PEVE_00010384</name>
</gene>
<evidence type="ECO:0000256" key="4">
    <source>
        <dbReference type="SAM" id="Phobius"/>
    </source>
</evidence>
<feature type="chain" id="PRO_5045115964" description="Protein kinase domain-containing protein" evidence="5">
    <location>
        <begin position="26"/>
        <end position="745"/>
    </location>
</feature>
<dbReference type="InterPro" id="IPR000719">
    <property type="entry name" value="Prot_kinase_dom"/>
</dbReference>
<comment type="caution">
    <text evidence="7">The sequence shown here is derived from an EMBL/GenBank/DDBJ whole genome shotgun (WGS) entry which is preliminary data.</text>
</comment>
<dbReference type="InterPro" id="IPR050122">
    <property type="entry name" value="RTK"/>
</dbReference>
<keyword evidence="4" id="KW-1133">Transmembrane helix</keyword>
<dbReference type="InterPro" id="IPR017441">
    <property type="entry name" value="Protein_kinase_ATP_BS"/>
</dbReference>
<reference evidence="7 8" key="1">
    <citation type="submission" date="2022-05" db="EMBL/GenBank/DDBJ databases">
        <authorList>
            <consortium name="Genoscope - CEA"/>
            <person name="William W."/>
        </authorList>
    </citation>
    <scope>NUCLEOTIDE SEQUENCE [LARGE SCALE GENOMIC DNA]</scope>
</reference>
<dbReference type="PROSITE" id="PS00107">
    <property type="entry name" value="PROTEIN_KINASE_ATP"/>
    <property type="match status" value="1"/>
</dbReference>
<dbReference type="Gene3D" id="3.30.200.20">
    <property type="entry name" value="Phosphorylase Kinase, domain 1"/>
    <property type="match status" value="1"/>
</dbReference>
<dbReference type="PROSITE" id="PS00109">
    <property type="entry name" value="PROTEIN_KINASE_TYR"/>
    <property type="match status" value="1"/>
</dbReference>
<dbReference type="InterPro" id="IPR011009">
    <property type="entry name" value="Kinase-like_dom_sf"/>
</dbReference>
<dbReference type="Pfam" id="PF07714">
    <property type="entry name" value="PK_Tyr_Ser-Thr"/>
    <property type="match status" value="1"/>
</dbReference>
<dbReference type="PROSITE" id="PS50011">
    <property type="entry name" value="PROTEIN_KINASE_DOM"/>
    <property type="match status" value="1"/>
</dbReference>
<dbReference type="PANTHER" id="PTHR24416">
    <property type="entry name" value="TYROSINE-PROTEIN KINASE RECEPTOR"/>
    <property type="match status" value="1"/>
</dbReference>
<accession>A0ABN8RCK2</accession>
<comment type="catalytic activity">
    <reaction evidence="2">
        <text>L-tyrosyl-[protein] + ATP = O-phospho-L-tyrosyl-[protein] + ADP + H(+)</text>
        <dbReference type="Rhea" id="RHEA:10596"/>
        <dbReference type="Rhea" id="RHEA-COMP:10136"/>
        <dbReference type="Rhea" id="RHEA-COMP:20101"/>
        <dbReference type="ChEBI" id="CHEBI:15378"/>
        <dbReference type="ChEBI" id="CHEBI:30616"/>
        <dbReference type="ChEBI" id="CHEBI:46858"/>
        <dbReference type="ChEBI" id="CHEBI:61978"/>
        <dbReference type="ChEBI" id="CHEBI:456216"/>
        <dbReference type="EC" id="2.7.10.1"/>
    </reaction>
</comment>
<dbReference type="SMART" id="SM00219">
    <property type="entry name" value="TyrKc"/>
    <property type="match status" value="1"/>
</dbReference>
<dbReference type="InterPro" id="IPR020635">
    <property type="entry name" value="Tyr_kinase_cat_dom"/>
</dbReference>
<keyword evidence="3" id="KW-0067">ATP-binding</keyword>
<keyword evidence="8" id="KW-1185">Reference proteome</keyword>
<dbReference type="Gene3D" id="1.10.510.10">
    <property type="entry name" value="Transferase(Phosphotransferase) domain 1"/>
    <property type="match status" value="1"/>
</dbReference>
<comment type="subcellular location">
    <subcellularLocation>
        <location evidence="1">Membrane</location>
        <topology evidence="1">Single-pass membrane protein</topology>
    </subcellularLocation>
</comment>
<dbReference type="PANTHER" id="PTHR24416:SF617">
    <property type="entry name" value="RET ONCOGENE, ISOFORM A"/>
    <property type="match status" value="1"/>
</dbReference>
<protein>
    <recommendedName>
        <fullName evidence="6">Protein kinase domain-containing protein</fullName>
    </recommendedName>
</protein>
<organism evidence="7 8">
    <name type="scientific">Porites evermanni</name>
    <dbReference type="NCBI Taxonomy" id="104178"/>
    <lineage>
        <taxon>Eukaryota</taxon>
        <taxon>Metazoa</taxon>
        <taxon>Cnidaria</taxon>
        <taxon>Anthozoa</taxon>
        <taxon>Hexacorallia</taxon>
        <taxon>Scleractinia</taxon>
        <taxon>Fungiina</taxon>
        <taxon>Poritidae</taxon>
        <taxon>Porites</taxon>
    </lineage>
</organism>